<evidence type="ECO:0000256" key="2">
    <source>
        <dbReference type="ARBA" id="ARBA00022692"/>
    </source>
</evidence>
<dbReference type="Proteomes" id="UP000178042">
    <property type="component" value="Unassembled WGS sequence"/>
</dbReference>
<comment type="caution">
    <text evidence="6">The sequence shown here is derived from an EMBL/GenBank/DDBJ whole genome shotgun (WGS) entry which is preliminary data.</text>
</comment>
<keyword evidence="2 5" id="KW-0812">Transmembrane</keyword>
<keyword evidence="4 5" id="KW-0472">Membrane</keyword>
<organism evidence="6 7">
    <name type="scientific">Candidatus Kaiserbacteria bacterium RIFCSPHIGHO2_02_FULL_49_16</name>
    <dbReference type="NCBI Taxonomy" id="1798490"/>
    <lineage>
        <taxon>Bacteria</taxon>
        <taxon>Candidatus Kaiseribacteriota</taxon>
    </lineage>
</organism>
<name>A0A1F6DH28_9BACT</name>
<evidence type="ECO:0000256" key="4">
    <source>
        <dbReference type="ARBA" id="ARBA00023136"/>
    </source>
</evidence>
<keyword evidence="3 5" id="KW-1133">Transmembrane helix</keyword>
<evidence type="ECO:0000256" key="5">
    <source>
        <dbReference type="SAM" id="Phobius"/>
    </source>
</evidence>
<reference evidence="6 7" key="1">
    <citation type="journal article" date="2016" name="Nat. Commun.">
        <title>Thousands of microbial genomes shed light on interconnected biogeochemical processes in an aquifer system.</title>
        <authorList>
            <person name="Anantharaman K."/>
            <person name="Brown C.T."/>
            <person name="Hug L.A."/>
            <person name="Sharon I."/>
            <person name="Castelle C.J."/>
            <person name="Probst A.J."/>
            <person name="Thomas B.C."/>
            <person name="Singh A."/>
            <person name="Wilkins M.J."/>
            <person name="Karaoz U."/>
            <person name="Brodie E.L."/>
            <person name="Williams K.H."/>
            <person name="Hubbard S.S."/>
            <person name="Banfield J.F."/>
        </authorList>
    </citation>
    <scope>NUCLEOTIDE SEQUENCE [LARGE SCALE GENOMIC DNA]</scope>
</reference>
<evidence type="ECO:0000256" key="1">
    <source>
        <dbReference type="ARBA" id="ARBA00004141"/>
    </source>
</evidence>
<evidence type="ECO:0000313" key="7">
    <source>
        <dbReference type="Proteomes" id="UP000178042"/>
    </source>
</evidence>
<feature type="transmembrane region" description="Helical" evidence="5">
    <location>
        <begin position="63"/>
        <end position="79"/>
    </location>
</feature>
<evidence type="ECO:0000256" key="3">
    <source>
        <dbReference type="ARBA" id="ARBA00022989"/>
    </source>
</evidence>
<feature type="transmembrane region" description="Helical" evidence="5">
    <location>
        <begin position="30"/>
        <end position="51"/>
    </location>
</feature>
<dbReference type="GO" id="GO:0016020">
    <property type="term" value="C:membrane"/>
    <property type="evidence" value="ECO:0007669"/>
    <property type="project" value="UniProtKB-SubCell"/>
</dbReference>
<accession>A0A1F6DH28</accession>
<dbReference type="InterPro" id="IPR006603">
    <property type="entry name" value="PQ-loop_rpt"/>
</dbReference>
<comment type="subcellular location">
    <subcellularLocation>
        <location evidence="1">Membrane</location>
        <topology evidence="1">Multi-pass membrane protein</topology>
    </subcellularLocation>
</comment>
<protein>
    <submittedName>
        <fullName evidence="6">Uncharacterized protein</fullName>
    </submittedName>
</protein>
<evidence type="ECO:0000313" key="6">
    <source>
        <dbReference type="EMBL" id="OGG60681.1"/>
    </source>
</evidence>
<dbReference type="Gene3D" id="1.20.1280.290">
    <property type="match status" value="1"/>
</dbReference>
<gene>
    <name evidence="6" type="ORF">A3C86_03515</name>
</gene>
<dbReference type="Pfam" id="PF04193">
    <property type="entry name" value="PQ-loop"/>
    <property type="match status" value="1"/>
</dbReference>
<feature type="transmembrane region" description="Helical" evidence="5">
    <location>
        <begin position="86"/>
        <end position="106"/>
    </location>
</feature>
<dbReference type="EMBL" id="MFLD01000010">
    <property type="protein sequence ID" value="OGG60681.1"/>
    <property type="molecule type" value="Genomic_DNA"/>
</dbReference>
<sequence length="107" mass="11964">MLHLHLHKRMKRATEPYPAQSSLKRLLDTVVYAAGIIGPIMALPQVLLVYVGQDATGLSPITWFGWAVLDIPWIIYGLVHKEPPIMITYTLWMIINLLVAVGAVIYG</sequence>
<proteinExistence type="predicted"/>
<dbReference type="AlphaFoldDB" id="A0A1F6DH28"/>